<proteinExistence type="predicted"/>
<dbReference type="AlphaFoldDB" id="A0A1E5UXI0"/>
<feature type="transmembrane region" description="Helical" evidence="1">
    <location>
        <begin position="47"/>
        <end position="71"/>
    </location>
</feature>
<reference evidence="2 3" key="1">
    <citation type="submission" date="2016-09" db="EMBL/GenBank/DDBJ databases">
        <title>The draft genome of Dichanthelium oligosanthes: A C3 panicoid grass species.</title>
        <authorList>
            <person name="Studer A.J."/>
            <person name="Schnable J.C."/>
            <person name="Brutnell T.P."/>
        </authorList>
    </citation>
    <scope>NUCLEOTIDE SEQUENCE [LARGE SCALE GENOMIC DNA]</scope>
    <source>
        <strain evidence="3">cv. Kellogg 1175</strain>
        <tissue evidence="2">Leaf</tissue>
    </source>
</reference>
<evidence type="ECO:0000313" key="2">
    <source>
        <dbReference type="EMBL" id="OEL17560.1"/>
    </source>
</evidence>
<sequence length="171" mass="17839">MPVAARGGLALVCAGAVCLLNAWLFAAGVAALVVARAACGVECPDVLLLVATTATVTALSIALLGFVAVLLQYHYVLDSYTKEQMAAATREALDVGSTVSQLGELASMAFVSIGLVAFFVKVYPPLKGSRLERISTVALDAGSLCTSALCCFIVIPIFAVRMLRRIWGLCI</sequence>
<feature type="transmembrane region" description="Helical" evidence="1">
    <location>
        <begin position="136"/>
        <end position="159"/>
    </location>
</feature>
<feature type="transmembrane region" description="Helical" evidence="1">
    <location>
        <begin position="105"/>
        <end position="124"/>
    </location>
</feature>
<keyword evidence="3" id="KW-1185">Reference proteome</keyword>
<keyword evidence="1" id="KW-0812">Transmembrane</keyword>
<keyword evidence="1" id="KW-0472">Membrane</keyword>
<gene>
    <name evidence="2" type="ORF">BAE44_0021421</name>
</gene>
<evidence type="ECO:0000313" key="3">
    <source>
        <dbReference type="Proteomes" id="UP000095767"/>
    </source>
</evidence>
<comment type="caution">
    <text evidence="2">The sequence shown here is derived from an EMBL/GenBank/DDBJ whole genome shotgun (WGS) entry which is preliminary data.</text>
</comment>
<accession>A0A1E5UXI0</accession>
<dbReference type="Proteomes" id="UP000095767">
    <property type="component" value="Unassembled WGS sequence"/>
</dbReference>
<keyword evidence="1" id="KW-1133">Transmembrane helix</keyword>
<dbReference type="EMBL" id="LWDX02059574">
    <property type="protein sequence ID" value="OEL17560.1"/>
    <property type="molecule type" value="Genomic_DNA"/>
</dbReference>
<protein>
    <submittedName>
        <fullName evidence="2">Uncharacterized protein</fullName>
    </submittedName>
</protein>
<name>A0A1E5UXI0_9POAL</name>
<organism evidence="2 3">
    <name type="scientific">Dichanthelium oligosanthes</name>
    <dbReference type="NCBI Taxonomy" id="888268"/>
    <lineage>
        <taxon>Eukaryota</taxon>
        <taxon>Viridiplantae</taxon>
        <taxon>Streptophyta</taxon>
        <taxon>Embryophyta</taxon>
        <taxon>Tracheophyta</taxon>
        <taxon>Spermatophyta</taxon>
        <taxon>Magnoliopsida</taxon>
        <taxon>Liliopsida</taxon>
        <taxon>Poales</taxon>
        <taxon>Poaceae</taxon>
        <taxon>PACMAD clade</taxon>
        <taxon>Panicoideae</taxon>
        <taxon>Panicodae</taxon>
        <taxon>Paniceae</taxon>
        <taxon>Dichantheliinae</taxon>
        <taxon>Dichanthelium</taxon>
    </lineage>
</organism>
<evidence type="ECO:0000256" key="1">
    <source>
        <dbReference type="SAM" id="Phobius"/>
    </source>
</evidence>